<dbReference type="FunFam" id="3.30.830.10:FF:000005">
    <property type="entry name" value="nardilysin isoform X1"/>
    <property type="match status" value="1"/>
</dbReference>
<dbReference type="InterPro" id="IPR011249">
    <property type="entry name" value="Metalloenz_LuxS/M16"/>
</dbReference>
<dbReference type="OrthoDB" id="4953at2759"/>
<evidence type="ECO:0000313" key="14">
    <source>
        <dbReference type="Proteomes" id="UP000596742"/>
    </source>
</evidence>
<protein>
    <submittedName>
        <fullName evidence="13">Nardilysin</fullName>
        <ecNumber evidence="13">3.4.24.61</ecNumber>
    </submittedName>
</protein>
<dbReference type="Gene3D" id="3.30.830.10">
    <property type="entry name" value="Metalloenzyme, LuxS/M16 peptidase-like"/>
    <property type="match status" value="4"/>
</dbReference>
<feature type="region of interest" description="Disordered" evidence="8">
    <location>
        <begin position="40"/>
        <end position="75"/>
    </location>
</feature>
<name>A0A8B6BGD4_MYTGA</name>
<accession>A0A8B6BGD4</accession>
<evidence type="ECO:0000313" key="13">
    <source>
        <dbReference type="EMBL" id="VDH89361.1"/>
    </source>
</evidence>
<keyword evidence="4 13" id="KW-0378">Hydrolase</keyword>
<dbReference type="GO" id="GO:0005737">
    <property type="term" value="C:cytoplasm"/>
    <property type="evidence" value="ECO:0007669"/>
    <property type="project" value="UniProtKB-ARBA"/>
</dbReference>
<evidence type="ECO:0000259" key="11">
    <source>
        <dbReference type="Pfam" id="PF16187"/>
    </source>
</evidence>
<organism evidence="13 14">
    <name type="scientific">Mytilus galloprovincialis</name>
    <name type="common">Mediterranean mussel</name>
    <dbReference type="NCBI Taxonomy" id="29158"/>
    <lineage>
        <taxon>Eukaryota</taxon>
        <taxon>Metazoa</taxon>
        <taxon>Spiralia</taxon>
        <taxon>Lophotrochozoa</taxon>
        <taxon>Mollusca</taxon>
        <taxon>Bivalvia</taxon>
        <taxon>Autobranchia</taxon>
        <taxon>Pteriomorphia</taxon>
        <taxon>Mytilida</taxon>
        <taxon>Mytiloidea</taxon>
        <taxon>Mytilidae</taxon>
        <taxon>Mytilinae</taxon>
        <taxon>Mytilus</taxon>
    </lineage>
</organism>
<evidence type="ECO:0000256" key="3">
    <source>
        <dbReference type="ARBA" id="ARBA00022723"/>
    </source>
</evidence>
<keyword evidence="2" id="KW-0645">Protease</keyword>
<dbReference type="InterPro" id="IPR011765">
    <property type="entry name" value="Pept_M16_N"/>
</dbReference>
<evidence type="ECO:0000256" key="4">
    <source>
        <dbReference type="ARBA" id="ARBA00022801"/>
    </source>
</evidence>
<keyword evidence="3" id="KW-0479">Metal-binding</keyword>
<feature type="domain" description="Peptidase M16 N-terminal" evidence="9">
    <location>
        <begin position="78"/>
        <end position="200"/>
    </location>
</feature>
<dbReference type="EMBL" id="UYJE01000029">
    <property type="protein sequence ID" value="VDH89361.1"/>
    <property type="molecule type" value="Genomic_DNA"/>
</dbReference>
<comment type="caution">
    <text evidence="13">The sequence shown here is derived from an EMBL/GenBank/DDBJ whole genome shotgun (WGS) entry which is preliminary data.</text>
</comment>
<feature type="domain" description="Peptidase M16 middle/third" evidence="11">
    <location>
        <begin position="427"/>
        <end position="705"/>
    </location>
</feature>
<dbReference type="EC" id="3.4.24.61" evidence="13"/>
<dbReference type="Pfam" id="PF16187">
    <property type="entry name" value="Peptidase_M16_M"/>
    <property type="match status" value="1"/>
</dbReference>
<evidence type="ECO:0000259" key="12">
    <source>
        <dbReference type="Pfam" id="PF22456"/>
    </source>
</evidence>
<dbReference type="Pfam" id="PF05193">
    <property type="entry name" value="Peptidase_M16_C"/>
    <property type="match status" value="1"/>
</dbReference>
<keyword evidence="5" id="KW-0862">Zinc</keyword>
<sequence>MADDKVSVNKQWQSKNFPIYISLDNGLRVLLISDLKEGASVVDEDVESEEESEEEEVGDDEMDEHSDEEVDENIANSQQIERKSAAALCIGVGSFCNPDNIPGFAHFLEHMVFMGSSKYPGENELDDYISTRGGDTNAWTDTEKTCFYFGVEQKYFYRALDRFANFFISPLFKEDAVDREIEAVDSEFQMNLTDDDSRASQLFSLLARENHVMRMFMIGNAETLRDTPKKQGLNIYSKLKDFYKRLYSAQYMTLAVYSKDTLDKMETHVKDIFSSVPNNNFPRPVFDSQKDPFPDVSFHKIIKVLPVNNIHKLWVSWACPPVGDLYKTKPLDILDALITHEGKGSILSLLKKKTWAVGMTGNISFDGFDFNSTWSWFLFSIKLTPEGFKHYREVLVIVFEYLRMLRENFKSMTSFYEEQKLIAKTNFRWREKIDPLEYVEKVAENMHFFSEEDVLTGRSQFYQYDEMMVKSFLDYMTPEHCNVTLMAKELEELCTVEEKYYKVKYCMEDFDEKLMLNLQNVEKNPELHFPDPNQYIATDFDLKQVKEESCTKYPVLLKEDRFVKIWYKKDSKFCVPKGYIHVHLMSPVTYKTLENATMFDIYINLLTQILNEVTYSAVMADYDFSIDGHKTGMEIILDGFSHKLPELLKAVMHEVFNLETTEKFYQAICAELKKSYHNTMLRTDELCRSVRFAVLEPVQWTYAEKCLVVDSLSEDFVKFMNFAKEFQSKLFIEAFITGNFTPEEALSYADIMTSHMSGEAVPHDHQFKLLLREVPKSSYYCQQYSHNLSDANSTLAVYLQSEPGTIHTNCLNQLLQARMKEPCFDTLRTKHQLGYEVYSQNLVTNGILGMSIVVEFQAHKFSMLEVDNHITKFLEDFSTTIDDMTETEFSSLVASLIVVKQTEDSNLGEEASRSWKEILEQLYVFDILEKEISVLRTISLDSFKSWFKQYLPKEHRRISFQVLGHTEQATTTTADTGYKDIDCVKSKGYPCISDKNFSNIKHIDDIETATSNWTILPLTKITS</sequence>
<evidence type="ECO:0000256" key="1">
    <source>
        <dbReference type="ARBA" id="ARBA00007261"/>
    </source>
</evidence>
<dbReference type="SUPFAM" id="SSF63411">
    <property type="entry name" value="LuxS/MPP-like metallohydrolase"/>
    <property type="match status" value="4"/>
</dbReference>
<feature type="domain" description="Coenzyme PQQ synthesis protein F-like C-terminal lobe" evidence="12">
    <location>
        <begin position="814"/>
        <end position="915"/>
    </location>
</feature>
<evidence type="ECO:0000256" key="6">
    <source>
        <dbReference type="ARBA" id="ARBA00023049"/>
    </source>
</evidence>
<dbReference type="PROSITE" id="PS00143">
    <property type="entry name" value="INSULINASE"/>
    <property type="match status" value="1"/>
</dbReference>
<feature type="compositionally biased region" description="Acidic residues" evidence="8">
    <location>
        <begin position="42"/>
        <end position="72"/>
    </location>
</feature>
<dbReference type="GO" id="GO:0006508">
    <property type="term" value="P:proteolysis"/>
    <property type="evidence" value="ECO:0007669"/>
    <property type="project" value="UniProtKB-KW"/>
</dbReference>
<dbReference type="InterPro" id="IPR001431">
    <property type="entry name" value="Pept_M16_Zn_BS"/>
</dbReference>
<evidence type="ECO:0000259" key="9">
    <source>
        <dbReference type="Pfam" id="PF00675"/>
    </source>
</evidence>
<dbReference type="Proteomes" id="UP000596742">
    <property type="component" value="Unassembled WGS sequence"/>
</dbReference>
<evidence type="ECO:0000259" key="10">
    <source>
        <dbReference type="Pfam" id="PF05193"/>
    </source>
</evidence>
<evidence type="ECO:0000256" key="2">
    <source>
        <dbReference type="ARBA" id="ARBA00022670"/>
    </source>
</evidence>
<evidence type="ECO:0000256" key="8">
    <source>
        <dbReference type="SAM" id="MobiDB-lite"/>
    </source>
</evidence>
<feature type="domain" description="Peptidase M16 C-terminal" evidence="10">
    <location>
        <begin position="236"/>
        <end position="409"/>
    </location>
</feature>
<dbReference type="GO" id="GO:0046872">
    <property type="term" value="F:metal ion binding"/>
    <property type="evidence" value="ECO:0007669"/>
    <property type="project" value="UniProtKB-KW"/>
</dbReference>
<dbReference type="Pfam" id="PF00675">
    <property type="entry name" value="Peptidase_M16"/>
    <property type="match status" value="1"/>
</dbReference>
<evidence type="ECO:0000256" key="7">
    <source>
        <dbReference type="RuleBase" id="RU004447"/>
    </source>
</evidence>
<dbReference type="GO" id="GO:0004222">
    <property type="term" value="F:metalloendopeptidase activity"/>
    <property type="evidence" value="ECO:0007669"/>
    <property type="project" value="UniProtKB-EC"/>
</dbReference>
<evidence type="ECO:0000256" key="5">
    <source>
        <dbReference type="ARBA" id="ARBA00022833"/>
    </source>
</evidence>
<dbReference type="InterPro" id="IPR050626">
    <property type="entry name" value="Peptidase_M16"/>
</dbReference>
<dbReference type="InterPro" id="IPR032632">
    <property type="entry name" value="Peptidase_M16_M"/>
</dbReference>
<dbReference type="PANTHER" id="PTHR43690:SF18">
    <property type="entry name" value="INSULIN-DEGRADING ENZYME-RELATED"/>
    <property type="match status" value="1"/>
</dbReference>
<keyword evidence="6" id="KW-0482">Metalloprotease</keyword>
<dbReference type="InterPro" id="IPR007863">
    <property type="entry name" value="Peptidase_M16_C"/>
</dbReference>
<keyword evidence="14" id="KW-1185">Reference proteome</keyword>
<reference evidence="13" key="1">
    <citation type="submission" date="2018-11" db="EMBL/GenBank/DDBJ databases">
        <authorList>
            <person name="Alioto T."/>
            <person name="Alioto T."/>
        </authorList>
    </citation>
    <scope>NUCLEOTIDE SEQUENCE</scope>
</reference>
<dbReference type="PANTHER" id="PTHR43690">
    <property type="entry name" value="NARDILYSIN"/>
    <property type="match status" value="1"/>
</dbReference>
<dbReference type="InterPro" id="IPR054734">
    <property type="entry name" value="PqqF-like_C_4"/>
</dbReference>
<proteinExistence type="inferred from homology"/>
<gene>
    <name evidence="13" type="ORF">MGAL_10B047150</name>
</gene>
<comment type="similarity">
    <text evidence="1 7">Belongs to the peptidase M16 family.</text>
</comment>
<dbReference type="Pfam" id="PF22456">
    <property type="entry name" value="PqqF-like_C_4"/>
    <property type="match status" value="1"/>
</dbReference>
<dbReference type="AlphaFoldDB" id="A0A8B6BGD4"/>